<evidence type="ECO:0000313" key="2">
    <source>
        <dbReference type="Proteomes" id="UP001597262"/>
    </source>
</evidence>
<comment type="caution">
    <text evidence="1">The sequence shown here is derived from an EMBL/GenBank/DDBJ whole genome shotgun (WGS) entry which is preliminary data.</text>
</comment>
<name>A0ABW3RU71_9BACL</name>
<evidence type="ECO:0000313" key="1">
    <source>
        <dbReference type="EMBL" id="MFD1175695.1"/>
    </source>
</evidence>
<protein>
    <submittedName>
        <fullName evidence="1">Uncharacterized protein</fullName>
    </submittedName>
</protein>
<accession>A0ABW3RU71</accession>
<organism evidence="1 2">
    <name type="scientific">Paenibacillus puldeungensis</name>
    <dbReference type="NCBI Taxonomy" id="696536"/>
    <lineage>
        <taxon>Bacteria</taxon>
        <taxon>Bacillati</taxon>
        <taxon>Bacillota</taxon>
        <taxon>Bacilli</taxon>
        <taxon>Bacillales</taxon>
        <taxon>Paenibacillaceae</taxon>
        <taxon>Paenibacillus</taxon>
    </lineage>
</organism>
<gene>
    <name evidence="1" type="ORF">ACFQ3W_05175</name>
</gene>
<dbReference type="Proteomes" id="UP001597262">
    <property type="component" value="Unassembled WGS sequence"/>
</dbReference>
<reference evidence="2" key="1">
    <citation type="journal article" date="2019" name="Int. J. Syst. Evol. Microbiol.">
        <title>The Global Catalogue of Microorganisms (GCM) 10K type strain sequencing project: providing services to taxonomists for standard genome sequencing and annotation.</title>
        <authorList>
            <consortium name="The Broad Institute Genomics Platform"/>
            <consortium name="The Broad Institute Genome Sequencing Center for Infectious Disease"/>
            <person name="Wu L."/>
            <person name="Ma J."/>
        </authorList>
    </citation>
    <scope>NUCLEOTIDE SEQUENCE [LARGE SCALE GENOMIC DNA]</scope>
    <source>
        <strain evidence="2">CCUG 59189</strain>
    </source>
</reference>
<keyword evidence="2" id="KW-1185">Reference proteome</keyword>
<sequence length="195" mass="21913">MSSKAKLSLQQVTKLIETQGRKSEYYLKELTFKEVQLDTDKELEVIASSTGGSHLGSFFIFDRNGNNLKMIAEKEWKVDSLEMRLPVTVGGKMMFETVENTGGSGLDVKIAHLWYLQKGKWVEAWNGRLQEMNAMVSGAYSKVAGGYQLLDSDNILYAWETVIKLADDGTTEIGKPETTLTMYSFDGSKFVKKKQ</sequence>
<dbReference type="EMBL" id="JBHTLM010000003">
    <property type="protein sequence ID" value="MFD1175695.1"/>
    <property type="molecule type" value="Genomic_DNA"/>
</dbReference>
<proteinExistence type="predicted"/>